<comment type="pathway">
    <text evidence="4">tRNA modification; tRNA-queuosine biosynthesis.</text>
</comment>
<dbReference type="GO" id="GO:0008479">
    <property type="term" value="F:tRNA-guanosine(34) queuine transglycosylase activity"/>
    <property type="evidence" value="ECO:0007669"/>
    <property type="project" value="UniProtKB-UniRule"/>
</dbReference>
<feature type="binding site" evidence="4">
    <location>
        <begin position="110"/>
        <end position="114"/>
    </location>
    <ligand>
        <name>substrate</name>
    </ligand>
</feature>
<dbReference type="GO" id="GO:0046872">
    <property type="term" value="F:metal ion binding"/>
    <property type="evidence" value="ECO:0007669"/>
    <property type="project" value="UniProtKB-KW"/>
</dbReference>
<dbReference type="PANTHER" id="PTHR46499:SF1">
    <property type="entry name" value="QUEUINE TRNA-RIBOSYLTRANSFERASE"/>
    <property type="match status" value="1"/>
</dbReference>
<keyword evidence="4" id="KW-0862">Zinc</keyword>
<evidence type="ECO:0000256" key="4">
    <source>
        <dbReference type="HAMAP-Rule" id="MF_00168"/>
    </source>
</evidence>
<keyword evidence="4" id="KW-0671">Queuosine biosynthesis</keyword>
<dbReference type="Pfam" id="PF01702">
    <property type="entry name" value="TGT"/>
    <property type="match status" value="1"/>
</dbReference>
<feature type="region of interest" description="RNA binding" evidence="4">
    <location>
        <begin position="269"/>
        <end position="275"/>
    </location>
</feature>
<evidence type="ECO:0000313" key="6">
    <source>
        <dbReference type="EMBL" id="CAA9525945.1"/>
    </source>
</evidence>
<protein>
    <recommendedName>
        <fullName evidence="4">Queuine tRNA-ribosyltransferase</fullName>
        <ecNumber evidence="4">2.4.2.29</ecNumber>
    </recommendedName>
    <alternativeName>
        <fullName evidence="4">Guanine insertion enzyme</fullName>
    </alternativeName>
    <alternativeName>
        <fullName evidence="4">tRNA-guanine transglycosylase</fullName>
    </alternativeName>
</protein>
<keyword evidence="2 4" id="KW-0808">Transferase</keyword>
<dbReference type="InterPro" id="IPR050076">
    <property type="entry name" value="ArchSynthase1/Queuine_TRR"/>
</dbReference>
<keyword evidence="1 4" id="KW-0328">Glycosyltransferase</keyword>
<gene>
    <name evidence="4" type="primary">tgt</name>
    <name evidence="6" type="ORF">AVDCRST_MAG73-562</name>
</gene>
<keyword evidence="4" id="KW-0479">Metal-binding</keyword>
<dbReference type="Gene3D" id="3.20.20.105">
    <property type="entry name" value="Queuine tRNA-ribosyltransferase-like"/>
    <property type="match status" value="1"/>
</dbReference>
<dbReference type="AlphaFoldDB" id="A0A6J4TKU8"/>
<sequence length="397" mass="42831">MIESATLAMVPGSGRLPAPVGFAVFDRDAETLARRGRLSTTRGDVETPAFMPVGTQATVKTLHPEEVFATGARIVLANTYHLMLRPGADLLRDAGGLHRFMSWAGPILTDSGGFQVFSLSHKTRVTEDGVVFRSHVDGSAHRLTPERAVELQLAFGSDVMMALDHFVGLPAARKDVISSTERTARWLDRAIRAHADQGGAASGSALFGICQGGMEADLRRESAAMLAAADVTGCAVGGLSVGEPKPVMAAMLEETVPLLPDAKPRYLMGVGSPEDLWECVARGIDLFDCVLPTRLARNAALFTPDGRINIRVVRYRDLHEPIDPGCDCATCFRFTAAYLHHLFRTEEVLGLRLASVHNLRFLARQCETMRAALAAGAFDAARRAFHDRYRPVGAVAG</sequence>
<feature type="binding site" evidence="4">
    <location>
        <position position="331"/>
    </location>
    <ligand>
        <name>Zn(2+)</name>
        <dbReference type="ChEBI" id="CHEBI:29105"/>
    </ligand>
</feature>
<dbReference type="InterPro" id="IPR036511">
    <property type="entry name" value="TGT-like_sf"/>
</dbReference>
<feature type="domain" description="tRNA-guanine(15) transglycosylase-like" evidence="5">
    <location>
        <begin position="32"/>
        <end position="390"/>
    </location>
</feature>
<dbReference type="GO" id="GO:0005829">
    <property type="term" value="C:cytosol"/>
    <property type="evidence" value="ECO:0007669"/>
    <property type="project" value="TreeGrafter"/>
</dbReference>
<comment type="subunit">
    <text evidence="4">Homodimer. Within each dimer, one monomer is responsible for RNA recognition and catalysis, while the other monomer binds to the replacement base PreQ1.</text>
</comment>
<accession>A0A6J4TKU8</accession>
<feature type="binding site" evidence="4">
    <location>
        <position position="326"/>
    </location>
    <ligand>
        <name>Zn(2+)</name>
        <dbReference type="ChEBI" id="CHEBI:29105"/>
    </ligand>
</feature>
<dbReference type="InterPro" id="IPR002616">
    <property type="entry name" value="tRNA_ribo_trans-like"/>
</dbReference>
<evidence type="ECO:0000256" key="1">
    <source>
        <dbReference type="ARBA" id="ARBA00022676"/>
    </source>
</evidence>
<dbReference type="EC" id="2.4.2.29" evidence="4"/>
<dbReference type="EMBL" id="CADCWE010000031">
    <property type="protein sequence ID" value="CAA9525945.1"/>
    <property type="molecule type" value="Genomic_DNA"/>
</dbReference>
<comment type="similarity">
    <text evidence="4">Belongs to the queuine tRNA-ribosyltransferase family.</text>
</comment>
<organism evidence="6">
    <name type="scientific">uncultured Thermomicrobiales bacterium</name>
    <dbReference type="NCBI Taxonomy" id="1645740"/>
    <lineage>
        <taxon>Bacteria</taxon>
        <taxon>Pseudomonadati</taxon>
        <taxon>Thermomicrobiota</taxon>
        <taxon>Thermomicrobia</taxon>
        <taxon>Thermomicrobiales</taxon>
        <taxon>environmental samples</taxon>
    </lineage>
</organism>
<evidence type="ECO:0000259" key="5">
    <source>
        <dbReference type="Pfam" id="PF01702"/>
    </source>
</evidence>
<dbReference type="HAMAP" id="MF_00168">
    <property type="entry name" value="Q_tRNA_Tgt"/>
    <property type="match status" value="1"/>
</dbReference>
<dbReference type="UniPathway" id="UPA00392"/>
<reference evidence="6" key="1">
    <citation type="submission" date="2020-02" db="EMBL/GenBank/DDBJ databases">
        <authorList>
            <person name="Meier V. D."/>
        </authorList>
    </citation>
    <scope>NUCLEOTIDE SEQUENCE</scope>
    <source>
        <strain evidence="6">AVDCRST_MAG73</strain>
    </source>
</reference>
<feature type="binding site" evidence="4">
    <location>
        <position position="357"/>
    </location>
    <ligand>
        <name>Zn(2+)</name>
        <dbReference type="ChEBI" id="CHEBI:29105"/>
    </ligand>
</feature>
<feature type="binding site" evidence="4">
    <location>
        <position position="164"/>
    </location>
    <ligand>
        <name>substrate</name>
    </ligand>
</feature>
<proteinExistence type="inferred from homology"/>
<dbReference type="SUPFAM" id="SSF51713">
    <property type="entry name" value="tRNA-guanine transglycosylase"/>
    <property type="match status" value="1"/>
</dbReference>
<comment type="function">
    <text evidence="4">Catalyzes the base-exchange of a guanine (G) residue with the queuine precursor 7-aminomethyl-7-deazaguanine (PreQ1) at position 34 (anticodon wobble position) in tRNAs with GU(N) anticodons (tRNA-Asp, -Asn, -His and -Tyr). Catalysis occurs through a double-displacement mechanism. The nucleophile active site attacks the C1' of nucleotide 34 to detach the guanine base from the RNA, forming a covalent enzyme-RNA intermediate. The proton acceptor active site deprotonates the incoming PreQ1, allowing a nucleophilic attack on the C1' of the ribose to form the product. After dissociation, two additional enzymatic reactions on the tRNA convert PreQ1 to queuine (Q), resulting in the hypermodified nucleoside queuosine (7-(((4,5-cis-dihydroxy-2-cyclopenten-1-yl)amino)methyl)-7-deazaguanosine).</text>
</comment>
<feature type="binding site" evidence="4">
    <location>
        <position position="238"/>
    </location>
    <ligand>
        <name>substrate</name>
    </ligand>
</feature>
<keyword evidence="3 4" id="KW-0819">tRNA processing</keyword>
<feature type="active site" description="Proton acceptor" evidence="4">
    <location>
        <position position="110"/>
    </location>
</feature>
<dbReference type="NCBIfam" id="TIGR00449">
    <property type="entry name" value="tgt_general"/>
    <property type="match status" value="1"/>
</dbReference>
<comment type="catalytic activity">
    <reaction evidence="4">
        <text>7-aminomethyl-7-carbaguanine + guanosine(34) in tRNA = 7-aminomethyl-7-carbaguanosine(34) in tRNA + guanine</text>
        <dbReference type="Rhea" id="RHEA:24104"/>
        <dbReference type="Rhea" id="RHEA-COMP:10341"/>
        <dbReference type="Rhea" id="RHEA-COMP:10342"/>
        <dbReference type="ChEBI" id="CHEBI:16235"/>
        <dbReference type="ChEBI" id="CHEBI:58703"/>
        <dbReference type="ChEBI" id="CHEBI:74269"/>
        <dbReference type="ChEBI" id="CHEBI:82833"/>
        <dbReference type="EC" id="2.4.2.29"/>
    </reaction>
</comment>
<feature type="region of interest" description="RNA binding; important for wobble base 34 recognition" evidence="4">
    <location>
        <begin position="293"/>
        <end position="297"/>
    </location>
</feature>
<feature type="binding site" evidence="4">
    <location>
        <position position="328"/>
    </location>
    <ligand>
        <name>Zn(2+)</name>
        <dbReference type="ChEBI" id="CHEBI:29105"/>
    </ligand>
</feature>
<dbReference type="InterPro" id="IPR004803">
    <property type="entry name" value="TGT"/>
</dbReference>
<name>A0A6J4TKU8_9BACT</name>
<evidence type="ECO:0000256" key="2">
    <source>
        <dbReference type="ARBA" id="ARBA00022679"/>
    </source>
</evidence>
<feature type="active site" description="Nucleophile" evidence="4">
    <location>
        <position position="288"/>
    </location>
</feature>
<dbReference type="GO" id="GO:0008616">
    <property type="term" value="P:tRNA queuosine(34) biosynthetic process"/>
    <property type="evidence" value="ECO:0007669"/>
    <property type="project" value="UniProtKB-UniRule"/>
</dbReference>
<feature type="binding site" evidence="4">
    <location>
        <position position="211"/>
    </location>
    <ligand>
        <name>substrate</name>
    </ligand>
</feature>
<dbReference type="NCBIfam" id="TIGR00430">
    <property type="entry name" value="Q_tRNA_tgt"/>
    <property type="match status" value="1"/>
</dbReference>
<comment type="cofactor">
    <cofactor evidence="4">
        <name>Zn(2+)</name>
        <dbReference type="ChEBI" id="CHEBI:29105"/>
    </cofactor>
    <text evidence="4">Binds 1 zinc ion per subunit.</text>
</comment>
<dbReference type="PANTHER" id="PTHR46499">
    <property type="entry name" value="QUEUINE TRNA-RIBOSYLTRANSFERASE"/>
    <property type="match status" value="1"/>
</dbReference>
<evidence type="ECO:0000256" key="3">
    <source>
        <dbReference type="ARBA" id="ARBA00022694"/>
    </source>
</evidence>